<accession>A0A1E8GL81</accession>
<dbReference type="InterPro" id="IPR021701">
    <property type="entry name" value="DUF3284"/>
</dbReference>
<evidence type="ECO:0008006" key="3">
    <source>
        <dbReference type="Google" id="ProtNLM"/>
    </source>
</evidence>
<dbReference type="Pfam" id="PF11687">
    <property type="entry name" value="DUF3284"/>
    <property type="match status" value="1"/>
</dbReference>
<keyword evidence="2" id="KW-1185">Reference proteome</keyword>
<organism evidence="1 2">
    <name type="scientific">Floricoccus tropicus</name>
    <dbReference type="NCBI Taxonomy" id="1859473"/>
    <lineage>
        <taxon>Bacteria</taxon>
        <taxon>Bacillati</taxon>
        <taxon>Bacillota</taxon>
        <taxon>Bacilli</taxon>
        <taxon>Lactobacillales</taxon>
        <taxon>Streptococcaceae</taxon>
        <taxon>Floricoccus</taxon>
    </lineage>
</organism>
<dbReference type="EMBL" id="MKIR01000022">
    <property type="protein sequence ID" value="OFI49012.1"/>
    <property type="molecule type" value="Genomic_DNA"/>
</dbReference>
<reference evidence="2" key="1">
    <citation type="submission" date="2016-09" db="EMBL/GenBank/DDBJ databases">
        <title>Draft genome sequence of a novel species of the family Streptococcaceae isolated from flowers.</title>
        <authorList>
            <person name="Chuah L.-O."/>
            <person name="Yap K.-P."/>
            <person name="Thong K.L."/>
            <person name="Liong M.T."/>
            <person name="Ahmad R."/>
            <person name="Rusul G."/>
        </authorList>
    </citation>
    <scope>NUCLEOTIDE SEQUENCE [LARGE SCALE GENOMIC DNA]</scope>
    <source>
        <strain evidence="2">DF1</strain>
    </source>
</reference>
<evidence type="ECO:0000313" key="2">
    <source>
        <dbReference type="Proteomes" id="UP000178622"/>
    </source>
</evidence>
<dbReference type="AlphaFoldDB" id="A0A1E8GL81"/>
<dbReference type="OrthoDB" id="2361512at2"/>
<name>A0A1E8GL81_9LACT</name>
<dbReference type="Proteomes" id="UP000178622">
    <property type="component" value="Unassembled WGS sequence"/>
</dbReference>
<sequence>MEIKKTIKVPQSFIFNKIIESGLYDVEKQTGRRPSLKELNDFEYIKKFAQNRTGRIKFDQVIKPEVYAFSTYTDKVAYHTRWELKPNSDGTTEVIVSEKQDSNGLFQKANDMVLGLTVGWLKKRQISAIIDNINKSYNGQ</sequence>
<comment type="caution">
    <text evidence="1">The sequence shown here is derived from an EMBL/GenBank/DDBJ whole genome shotgun (WGS) entry which is preliminary data.</text>
</comment>
<dbReference type="STRING" id="1859473.BG261_04945"/>
<dbReference type="RefSeq" id="WP_070792665.1">
    <property type="nucleotide sequence ID" value="NZ_MKIR01000022.1"/>
</dbReference>
<gene>
    <name evidence="1" type="ORF">BG261_04945</name>
</gene>
<protein>
    <recommendedName>
        <fullName evidence="3">DUF3284 domain-containing protein</fullName>
    </recommendedName>
</protein>
<proteinExistence type="predicted"/>
<evidence type="ECO:0000313" key="1">
    <source>
        <dbReference type="EMBL" id="OFI49012.1"/>
    </source>
</evidence>